<sequence>MYADFVWQCPSCKKNNHERYADEHRFYKCEGCGKQSTISFSIEVDDVELYEEQKQVENLLNLKISKDQGNTWDEIRINPRDTNPETSPLKPDDLLMTQNGNVFKVILDSRSRISTTKVS</sequence>
<dbReference type="SUPFAM" id="SSF57783">
    <property type="entry name" value="Zinc beta-ribbon"/>
    <property type="match status" value="1"/>
</dbReference>
<reference evidence="2 3" key="1">
    <citation type="journal article" date="2019" name="J. Ind. Microbiol. Biotechnol.">
        <title>Paenibacillus amylolyticus 27C64 has a diverse set of carbohydrate-active enzymes and complete pectin deconstruction system.</title>
        <authorList>
            <person name="Keggi C."/>
            <person name="Doran-Peterson J."/>
        </authorList>
    </citation>
    <scope>NUCLEOTIDE SEQUENCE [LARGE SCALE GENOMIC DNA]</scope>
    <source>
        <strain evidence="2 3">27C64</strain>
    </source>
</reference>
<proteinExistence type="predicted"/>
<evidence type="ECO:0000256" key="1">
    <source>
        <dbReference type="SAM" id="MobiDB-lite"/>
    </source>
</evidence>
<dbReference type="AlphaFoldDB" id="A0A5M9WLV1"/>
<feature type="region of interest" description="Disordered" evidence="1">
    <location>
        <begin position="74"/>
        <end position="94"/>
    </location>
</feature>
<comment type="caution">
    <text evidence="2">The sequence shown here is derived from an EMBL/GenBank/DDBJ whole genome shotgun (WGS) entry which is preliminary data.</text>
</comment>
<dbReference type="Proteomes" id="UP000323664">
    <property type="component" value="Unassembled WGS sequence"/>
</dbReference>
<protein>
    <submittedName>
        <fullName evidence="2">Uncharacterized protein</fullName>
    </submittedName>
</protein>
<gene>
    <name evidence="2" type="ORF">EC604_01560</name>
</gene>
<dbReference type="EMBL" id="RIAS01000001">
    <property type="protein sequence ID" value="KAA8782535.1"/>
    <property type="molecule type" value="Genomic_DNA"/>
</dbReference>
<dbReference type="RefSeq" id="WP_123062449.1">
    <property type="nucleotide sequence ID" value="NZ_RIAS01000001.1"/>
</dbReference>
<accession>A0A5M9WLV1</accession>
<evidence type="ECO:0000313" key="2">
    <source>
        <dbReference type="EMBL" id="KAA8782535.1"/>
    </source>
</evidence>
<feature type="compositionally biased region" description="Basic and acidic residues" evidence="1">
    <location>
        <begin position="74"/>
        <end position="83"/>
    </location>
</feature>
<name>A0A5M9WLV1_PAEAM</name>
<evidence type="ECO:0000313" key="3">
    <source>
        <dbReference type="Proteomes" id="UP000323664"/>
    </source>
</evidence>
<dbReference type="OrthoDB" id="2628814at2"/>
<organism evidence="2 3">
    <name type="scientific">Paenibacillus amylolyticus</name>
    <dbReference type="NCBI Taxonomy" id="1451"/>
    <lineage>
        <taxon>Bacteria</taxon>
        <taxon>Bacillati</taxon>
        <taxon>Bacillota</taxon>
        <taxon>Bacilli</taxon>
        <taxon>Bacillales</taxon>
        <taxon>Paenibacillaceae</taxon>
        <taxon>Paenibacillus</taxon>
    </lineage>
</organism>